<sequence>METELLGRARSGDQAAFAVIYQEHASPVFRYLRMRVPTATVAEDLTSEAFLRAWRKLPDFRPDVGSFTGWLYTIADNLLRDHRKSARYRRELLDGKDHDGPDVRGGADRLALARIEAAGLRRCLSGLSEPQRECLRLRFFAGLSVAEVAETMHKNPNSVRALQHRAVRALATLLAENEKADR</sequence>
<dbReference type="PANTHER" id="PTHR43133:SF57">
    <property type="entry name" value="RNA POLYMERASE SIGMA-70 FACTOR"/>
    <property type="match status" value="1"/>
</dbReference>
<evidence type="ECO:0000259" key="5">
    <source>
        <dbReference type="Pfam" id="PF04542"/>
    </source>
</evidence>
<dbReference type="PANTHER" id="PTHR43133">
    <property type="entry name" value="RNA POLYMERASE ECF-TYPE SIGMA FACTO"/>
    <property type="match status" value="1"/>
</dbReference>
<dbReference type="InterPro" id="IPR007627">
    <property type="entry name" value="RNA_pol_sigma70_r2"/>
</dbReference>
<organism evidence="7 8">
    <name type="scientific">Amycolatopsis silviterrae</name>
    <dbReference type="NCBI Taxonomy" id="1656914"/>
    <lineage>
        <taxon>Bacteria</taxon>
        <taxon>Bacillati</taxon>
        <taxon>Actinomycetota</taxon>
        <taxon>Actinomycetes</taxon>
        <taxon>Pseudonocardiales</taxon>
        <taxon>Pseudonocardiaceae</taxon>
        <taxon>Amycolatopsis</taxon>
    </lineage>
</organism>
<dbReference type="InterPro" id="IPR013325">
    <property type="entry name" value="RNA_pol_sigma_r2"/>
</dbReference>
<dbReference type="Pfam" id="PF08281">
    <property type="entry name" value="Sigma70_r4_2"/>
    <property type="match status" value="1"/>
</dbReference>
<keyword evidence="2" id="KW-0805">Transcription regulation</keyword>
<dbReference type="InterPro" id="IPR013324">
    <property type="entry name" value="RNA_pol_sigma_r3/r4-like"/>
</dbReference>
<dbReference type="Proteomes" id="UP001597483">
    <property type="component" value="Unassembled WGS sequence"/>
</dbReference>
<dbReference type="InterPro" id="IPR036388">
    <property type="entry name" value="WH-like_DNA-bd_sf"/>
</dbReference>
<dbReference type="Gene3D" id="1.10.1740.10">
    <property type="match status" value="1"/>
</dbReference>
<dbReference type="EMBL" id="JBHUKS010000003">
    <property type="protein sequence ID" value="MFD2466432.1"/>
    <property type="molecule type" value="Genomic_DNA"/>
</dbReference>
<dbReference type="NCBIfam" id="TIGR02937">
    <property type="entry name" value="sigma70-ECF"/>
    <property type="match status" value="1"/>
</dbReference>
<dbReference type="InterPro" id="IPR014284">
    <property type="entry name" value="RNA_pol_sigma-70_dom"/>
</dbReference>
<name>A0ABW5GZM9_9PSEU</name>
<dbReference type="InterPro" id="IPR013249">
    <property type="entry name" value="RNA_pol_sigma70_r4_t2"/>
</dbReference>
<evidence type="ECO:0000313" key="8">
    <source>
        <dbReference type="Proteomes" id="UP001597483"/>
    </source>
</evidence>
<evidence type="ECO:0000256" key="4">
    <source>
        <dbReference type="ARBA" id="ARBA00023163"/>
    </source>
</evidence>
<evidence type="ECO:0000259" key="6">
    <source>
        <dbReference type="Pfam" id="PF08281"/>
    </source>
</evidence>
<dbReference type="SUPFAM" id="SSF88659">
    <property type="entry name" value="Sigma3 and sigma4 domains of RNA polymerase sigma factors"/>
    <property type="match status" value="1"/>
</dbReference>
<dbReference type="InterPro" id="IPR039425">
    <property type="entry name" value="RNA_pol_sigma-70-like"/>
</dbReference>
<evidence type="ECO:0000256" key="1">
    <source>
        <dbReference type="ARBA" id="ARBA00010641"/>
    </source>
</evidence>
<keyword evidence="8" id="KW-1185">Reference proteome</keyword>
<evidence type="ECO:0000256" key="2">
    <source>
        <dbReference type="ARBA" id="ARBA00023015"/>
    </source>
</evidence>
<accession>A0ABW5GZM9</accession>
<proteinExistence type="inferred from homology"/>
<evidence type="ECO:0000313" key="7">
    <source>
        <dbReference type="EMBL" id="MFD2466432.1"/>
    </source>
</evidence>
<feature type="domain" description="RNA polymerase sigma factor 70 region 4 type 2" evidence="6">
    <location>
        <begin position="120"/>
        <end position="170"/>
    </location>
</feature>
<comment type="similarity">
    <text evidence="1">Belongs to the sigma-70 factor family. ECF subfamily.</text>
</comment>
<reference evidence="8" key="1">
    <citation type="journal article" date="2019" name="Int. J. Syst. Evol. Microbiol.">
        <title>The Global Catalogue of Microorganisms (GCM) 10K type strain sequencing project: providing services to taxonomists for standard genome sequencing and annotation.</title>
        <authorList>
            <consortium name="The Broad Institute Genomics Platform"/>
            <consortium name="The Broad Institute Genome Sequencing Center for Infectious Disease"/>
            <person name="Wu L."/>
            <person name="Ma J."/>
        </authorList>
    </citation>
    <scope>NUCLEOTIDE SEQUENCE [LARGE SCALE GENOMIC DNA]</scope>
    <source>
        <strain evidence="8">CGMCC 4.7641</strain>
    </source>
</reference>
<gene>
    <name evidence="7" type="ORF">ACFSVL_03460</name>
</gene>
<keyword evidence="4" id="KW-0804">Transcription</keyword>
<feature type="domain" description="RNA polymerase sigma-70 region 2" evidence="5">
    <location>
        <begin position="20"/>
        <end position="87"/>
    </location>
</feature>
<dbReference type="RefSeq" id="WP_378300322.1">
    <property type="nucleotide sequence ID" value="NZ_JBHUKS010000003.1"/>
</dbReference>
<dbReference type="Gene3D" id="1.10.10.10">
    <property type="entry name" value="Winged helix-like DNA-binding domain superfamily/Winged helix DNA-binding domain"/>
    <property type="match status" value="1"/>
</dbReference>
<dbReference type="SUPFAM" id="SSF88946">
    <property type="entry name" value="Sigma2 domain of RNA polymerase sigma factors"/>
    <property type="match status" value="1"/>
</dbReference>
<dbReference type="Pfam" id="PF04542">
    <property type="entry name" value="Sigma70_r2"/>
    <property type="match status" value="1"/>
</dbReference>
<evidence type="ECO:0000256" key="3">
    <source>
        <dbReference type="ARBA" id="ARBA00023082"/>
    </source>
</evidence>
<protein>
    <submittedName>
        <fullName evidence="7">RNA polymerase sigma factor</fullName>
    </submittedName>
</protein>
<keyword evidence="3" id="KW-0731">Sigma factor</keyword>
<dbReference type="CDD" id="cd06171">
    <property type="entry name" value="Sigma70_r4"/>
    <property type="match status" value="1"/>
</dbReference>
<comment type="caution">
    <text evidence="7">The sequence shown here is derived from an EMBL/GenBank/DDBJ whole genome shotgun (WGS) entry which is preliminary data.</text>
</comment>